<evidence type="ECO:0000313" key="2">
    <source>
        <dbReference type="EMBL" id="EAR11370.1"/>
    </source>
</evidence>
<dbReference type="OrthoDB" id="9977609at2"/>
<accession>A4B9R9</accession>
<protein>
    <recommendedName>
        <fullName evidence="4">Lipoprotein</fullName>
    </recommendedName>
</protein>
<sequence>MKKAVTSVALLATLTGCASLPVPTPESNNAILAVPVVAENDSNSTGYAYGYVMRMMNQETNERTSFNIKPQNGTRVKIIDDLPPGSYCFDGYFSRPEKKDGYRYTYDSEYLPYESCFELEASTLTVWQNKVAVYVYTDEKDRRSTWQRHAFTELEESERENVEARLLEMKNIELWQPIVWSE</sequence>
<feature type="chain" id="PRO_5002666309" description="Lipoprotein" evidence="1">
    <location>
        <begin position="19"/>
        <end position="182"/>
    </location>
</feature>
<dbReference type="PROSITE" id="PS51257">
    <property type="entry name" value="PROKAR_LIPOPROTEIN"/>
    <property type="match status" value="1"/>
</dbReference>
<reference evidence="2 3" key="1">
    <citation type="submission" date="2006-02" db="EMBL/GenBank/DDBJ databases">
        <authorList>
            <person name="Pinhassi J."/>
            <person name="Pedros-Alio C."/>
            <person name="Ferriera S."/>
            <person name="Johnson J."/>
            <person name="Kravitz S."/>
            <person name="Halpern A."/>
            <person name="Remington K."/>
            <person name="Beeson K."/>
            <person name="Tran B."/>
            <person name="Rogers Y.-H."/>
            <person name="Friedman R."/>
            <person name="Venter J.C."/>
        </authorList>
    </citation>
    <scope>NUCLEOTIDE SEQUENCE [LARGE SCALE GENOMIC DNA]</scope>
    <source>
        <strain evidence="2 3">MED297</strain>
    </source>
</reference>
<dbReference type="RefSeq" id="WP_008044981.1">
    <property type="nucleotide sequence ID" value="NZ_CH724151.1"/>
</dbReference>
<dbReference type="AlphaFoldDB" id="A4B9R9"/>
<organism evidence="2 3">
    <name type="scientific">Reinekea blandensis MED297</name>
    <dbReference type="NCBI Taxonomy" id="314283"/>
    <lineage>
        <taxon>Bacteria</taxon>
        <taxon>Pseudomonadati</taxon>
        <taxon>Pseudomonadota</taxon>
        <taxon>Gammaproteobacteria</taxon>
        <taxon>Oceanospirillales</taxon>
        <taxon>Saccharospirillaceae</taxon>
        <taxon>Reinekea</taxon>
    </lineage>
</organism>
<dbReference type="Proteomes" id="UP000005953">
    <property type="component" value="Unassembled WGS sequence"/>
</dbReference>
<evidence type="ECO:0008006" key="4">
    <source>
        <dbReference type="Google" id="ProtNLM"/>
    </source>
</evidence>
<keyword evidence="3" id="KW-1185">Reference proteome</keyword>
<comment type="caution">
    <text evidence="2">The sequence shown here is derived from an EMBL/GenBank/DDBJ whole genome shotgun (WGS) entry which is preliminary data.</text>
</comment>
<gene>
    <name evidence="2" type="ORF">MED297_20822</name>
</gene>
<evidence type="ECO:0000313" key="3">
    <source>
        <dbReference type="Proteomes" id="UP000005953"/>
    </source>
</evidence>
<name>A4B9R9_9GAMM</name>
<feature type="signal peptide" evidence="1">
    <location>
        <begin position="1"/>
        <end position="18"/>
    </location>
</feature>
<dbReference type="EMBL" id="AAOE01000001">
    <property type="protein sequence ID" value="EAR11370.1"/>
    <property type="molecule type" value="Genomic_DNA"/>
</dbReference>
<keyword evidence="1" id="KW-0732">Signal</keyword>
<dbReference type="HOGENOM" id="CLU_1480874_0_0_6"/>
<proteinExistence type="predicted"/>
<evidence type="ECO:0000256" key="1">
    <source>
        <dbReference type="SAM" id="SignalP"/>
    </source>
</evidence>